<keyword evidence="4" id="KW-1185">Reference proteome</keyword>
<organism evidence="3 4">
    <name type="scientific">Streptococcus cuniculipharyngis</name>
    <dbReference type="NCBI Taxonomy" id="1562651"/>
    <lineage>
        <taxon>Bacteria</taxon>
        <taxon>Bacillati</taxon>
        <taxon>Bacillota</taxon>
        <taxon>Bacilli</taxon>
        <taxon>Lactobacillales</taxon>
        <taxon>Streptococcaceae</taxon>
        <taxon>Streptococcus</taxon>
    </lineage>
</organism>
<feature type="transmembrane region" description="Helical" evidence="2">
    <location>
        <begin position="12"/>
        <end position="31"/>
    </location>
</feature>
<keyword evidence="2" id="KW-1133">Transmembrane helix</keyword>
<dbReference type="SUPFAM" id="SSF82185">
    <property type="entry name" value="Histone H3 K4-specific methyltransferase SET7/9 N-terminal domain"/>
    <property type="match status" value="1"/>
</dbReference>
<sequence length="126" mass="13965">MRGQKISRVMTEVLACIIILVLGASVFFVPIKRQATLSYDNGRLSYSGQVVNQRLNGQGKLTYDNGDVYEGQFINGVFNGQGKFIAATGWQYEGQFKNGQPDGQGTLIAKDKKVYKGTFKQGIYQK</sequence>
<dbReference type="AlphaFoldDB" id="A0A5C5SC34"/>
<evidence type="ECO:0008006" key="5">
    <source>
        <dbReference type="Google" id="ProtNLM"/>
    </source>
</evidence>
<dbReference type="Proteomes" id="UP000317430">
    <property type="component" value="Unassembled WGS sequence"/>
</dbReference>
<dbReference type="InterPro" id="IPR014590">
    <property type="entry name" value="UCP034300_MORN_rpt-cont"/>
</dbReference>
<evidence type="ECO:0000313" key="3">
    <source>
        <dbReference type="EMBL" id="TWS97167.1"/>
    </source>
</evidence>
<dbReference type="Pfam" id="PF02493">
    <property type="entry name" value="MORN"/>
    <property type="match status" value="3"/>
</dbReference>
<comment type="caution">
    <text evidence="3">The sequence shown here is derived from an EMBL/GenBank/DDBJ whole genome shotgun (WGS) entry which is preliminary data.</text>
</comment>
<dbReference type="PANTHER" id="PTHR43215">
    <property type="entry name" value="RADIAL SPOKE HEAD 1 HOMOLOG"/>
    <property type="match status" value="1"/>
</dbReference>
<keyword evidence="2" id="KW-0812">Transmembrane</keyword>
<reference evidence="3 4" key="1">
    <citation type="submission" date="2019-08" db="EMBL/GenBank/DDBJ databases">
        <authorList>
            <person name="Lei W."/>
        </authorList>
    </citation>
    <scope>NUCLEOTIDE SEQUENCE [LARGE SCALE GENOMIC DNA]</scope>
    <source>
        <strain evidence="3 4">CCUG 66496</strain>
    </source>
</reference>
<protein>
    <recommendedName>
        <fullName evidence="5">MORN repeat protein</fullName>
    </recommendedName>
</protein>
<dbReference type="Gene3D" id="2.20.110.10">
    <property type="entry name" value="Histone H3 K4-specific methyltransferase SET7/9 N-terminal domain"/>
    <property type="match status" value="2"/>
</dbReference>
<evidence type="ECO:0000256" key="2">
    <source>
        <dbReference type="SAM" id="Phobius"/>
    </source>
</evidence>
<evidence type="ECO:0000256" key="1">
    <source>
        <dbReference type="ARBA" id="ARBA00022737"/>
    </source>
</evidence>
<accession>A0A5C5SC34</accession>
<gene>
    <name evidence="3" type="ORF">FRX57_06110</name>
</gene>
<keyword evidence="2" id="KW-0472">Membrane</keyword>
<proteinExistence type="predicted"/>
<name>A0A5C5SC34_9STRE</name>
<dbReference type="InterPro" id="IPR003409">
    <property type="entry name" value="MORN"/>
</dbReference>
<evidence type="ECO:0000313" key="4">
    <source>
        <dbReference type="Proteomes" id="UP000317430"/>
    </source>
</evidence>
<dbReference type="RefSeq" id="WP_146567722.1">
    <property type="nucleotide sequence ID" value="NZ_VOHL01000005.1"/>
</dbReference>
<keyword evidence="1" id="KW-0677">Repeat</keyword>
<dbReference type="PIRSF" id="PIRSF034300">
    <property type="entry name" value="UCP034300"/>
    <property type="match status" value="1"/>
</dbReference>
<dbReference type="OrthoDB" id="2593410at2"/>
<dbReference type="SMART" id="SM00698">
    <property type="entry name" value="MORN"/>
    <property type="match status" value="3"/>
</dbReference>
<dbReference type="PANTHER" id="PTHR43215:SF14">
    <property type="entry name" value="RADIAL SPOKE HEAD 1 HOMOLOG"/>
    <property type="match status" value="1"/>
</dbReference>
<dbReference type="EMBL" id="VOHL01000005">
    <property type="protein sequence ID" value="TWS97167.1"/>
    <property type="molecule type" value="Genomic_DNA"/>
</dbReference>